<dbReference type="Proteomes" id="UP000019471">
    <property type="component" value="Unassembled WGS sequence"/>
</dbReference>
<evidence type="ECO:0000256" key="2">
    <source>
        <dbReference type="SAM" id="Phobius"/>
    </source>
</evidence>
<dbReference type="GeneID" id="19186620"/>
<sequence>MNSKVQTPISLVLPDDEPDDTGPVTLGEDYWRKLGEHTKLEQDEIEPALGEFKKLHAMNLTHLLNQLVLIKANIEKNGTTSKKQMTLLRKTLQHYANAIRDFQYITELNTPPRIYRNQKRIALEGSFPELANPFPGSRNIPYNTFYRTLQKRTVQNRDGIRELLRKFLPNRLSWTESERRARPDVYSSGRAPDIYSPFVDSTARFIIGTFGGCALVVPMMVMVFQPSLTKTLITVCVAVVLFALALSLVFETDNKDTISATATYAAVLVVFVGTSTGQS</sequence>
<dbReference type="eggNOG" id="ENOG502STR3">
    <property type="taxonomic scope" value="Eukaryota"/>
</dbReference>
<accession>W9XDZ4</accession>
<keyword evidence="2" id="KW-1133">Transmembrane helix</keyword>
<feature type="transmembrane region" description="Helical" evidence="2">
    <location>
        <begin position="257"/>
        <end position="276"/>
    </location>
</feature>
<keyword evidence="5" id="KW-1185">Reference proteome</keyword>
<feature type="domain" description="DUF6594" evidence="3">
    <location>
        <begin position="47"/>
        <end position="269"/>
    </location>
</feature>
<dbReference type="InterPro" id="IPR046529">
    <property type="entry name" value="DUF6594"/>
</dbReference>
<comment type="caution">
    <text evidence="4">The sequence shown here is derived from an EMBL/GenBank/DDBJ whole genome shotgun (WGS) entry which is preliminary data.</text>
</comment>
<keyword evidence="2" id="KW-0472">Membrane</keyword>
<gene>
    <name evidence="4" type="ORF">A1O5_01887</name>
</gene>
<evidence type="ECO:0000256" key="1">
    <source>
        <dbReference type="SAM" id="MobiDB-lite"/>
    </source>
</evidence>
<dbReference type="HOGENOM" id="CLU_088632_0_0_1"/>
<evidence type="ECO:0000313" key="5">
    <source>
        <dbReference type="Proteomes" id="UP000019471"/>
    </source>
</evidence>
<reference evidence="4 5" key="1">
    <citation type="submission" date="2013-03" db="EMBL/GenBank/DDBJ databases">
        <title>The Genome Sequence of Cladophialophora psammophila CBS 110553.</title>
        <authorList>
            <consortium name="The Broad Institute Genomics Platform"/>
            <person name="Cuomo C."/>
            <person name="de Hoog S."/>
            <person name="Gorbushina A."/>
            <person name="Walker B."/>
            <person name="Young S.K."/>
            <person name="Zeng Q."/>
            <person name="Gargeya S."/>
            <person name="Fitzgerald M."/>
            <person name="Haas B."/>
            <person name="Abouelleil A."/>
            <person name="Allen A.W."/>
            <person name="Alvarado L."/>
            <person name="Arachchi H.M."/>
            <person name="Berlin A.M."/>
            <person name="Chapman S.B."/>
            <person name="Gainer-Dewar J."/>
            <person name="Goldberg J."/>
            <person name="Griggs A."/>
            <person name="Gujja S."/>
            <person name="Hansen M."/>
            <person name="Howarth C."/>
            <person name="Imamovic A."/>
            <person name="Ireland A."/>
            <person name="Larimer J."/>
            <person name="McCowan C."/>
            <person name="Murphy C."/>
            <person name="Pearson M."/>
            <person name="Poon T.W."/>
            <person name="Priest M."/>
            <person name="Roberts A."/>
            <person name="Saif S."/>
            <person name="Shea T."/>
            <person name="Sisk P."/>
            <person name="Sykes S."/>
            <person name="Wortman J."/>
            <person name="Nusbaum C."/>
            <person name="Birren B."/>
        </authorList>
    </citation>
    <scope>NUCLEOTIDE SEQUENCE [LARGE SCALE GENOMIC DNA]</scope>
    <source>
        <strain evidence="4 5">CBS 110553</strain>
    </source>
</reference>
<dbReference type="OrthoDB" id="3546297at2759"/>
<evidence type="ECO:0000259" key="3">
    <source>
        <dbReference type="Pfam" id="PF20237"/>
    </source>
</evidence>
<feature type="transmembrane region" description="Helical" evidence="2">
    <location>
        <begin position="231"/>
        <end position="250"/>
    </location>
</feature>
<dbReference type="STRING" id="1182543.W9XDZ4"/>
<dbReference type="Pfam" id="PF20237">
    <property type="entry name" value="DUF6594"/>
    <property type="match status" value="1"/>
</dbReference>
<name>W9XDZ4_9EURO</name>
<dbReference type="RefSeq" id="XP_007740693.1">
    <property type="nucleotide sequence ID" value="XM_007742503.1"/>
</dbReference>
<dbReference type="AlphaFoldDB" id="W9XDZ4"/>
<evidence type="ECO:0000313" key="4">
    <source>
        <dbReference type="EMBL" id="EXJ75191.1"/>
    </source>
</evidence>
<organism evidence="4 5">
    <name type="scientific">Cladophialophora psammophila CBS 110553</name>
    <dbReference type="NCBI Taxonomy" id="1182543"/>
    <lineage>
        <taxon>Eukaryota</taxon>
        <taxon>Fungi</taxon>
        <taxon>Dikarya</taxon>
        <taxon>Ascomycota</taxon>
        <taxon>Pezizomycotina</taxon>
        <taxon>Eurotiomycetes</taxon>
        <taxon>Chaetothyriomycetidae</taxon>
        <taxon>Chaetothyriales</taxon>
        <taxon>Herpotrichiellaceae</taxon>
        <taxon>Cladophialophora</taxon>
    </lineage>
</organism>
<feature type="transmembrane region" description="Helical" evidence="2">
    <location>
        <begin position="205"/>
        <end position="225"/>
    </location>
</feature>
<feature type="region of interest" description="Disordered" evidence="1">
    <location>
        <begin position="1"/>
        <end position="24"/>
    </location>
</feature>
<keyword evidence="2" id="KW-0812">Transmembrane</keyword>
<proteinExistence type="predicted"/>
<dbReference type="EMBL" id="AMGX01000002">
    <property type="protein sequence ID" value="EXJ75191.1"/>
    <property type="molecule type" value="Genomic_DNA"/>
</dbReference>
<protein>
    <recommendedName>
        <fullName evidence="3">DUF6594 domain-containing protein</fullName>
    </recommendedName>
</protein>